<evidence type="ECO:0000313" key="1">
    <source>
        <dbReference type="EMBL" id="EEH15305.1"/>
    </source>
</evidence>
<gene>
    <name evidence="1" type="ORF">BCETI_1000224</name>
</gene>
<dbReference type="Proteomes" id="UP000003678">
    <property type="component" value="Unassembled WGS sequence"/>
</dbReference>
<name>C0G3J0_9HYPH</name>
<dbReference type="EMBL" id="ACJD01000001">
    <property type="protein sequence ID" value="EEH15305.1"/>
    <property type="molecule type" value="Genomic_DNA"/>
</dbReference>
<reference evidence="1 2" key="1">
    <citation type="submission" date="2009-03" db="EMBL/GenBank/DDBJ databases">
        <authorList>
            <person name="Setubal J.C."/>
            <person name="Boyle S."/>
            <person name="Crasta O.R."/>
            <person name="Gillespie J.J."/>
            <person name="Kenyon R.W."/>
            <person name="Lu J."/>
            <person name="Mane S."/>
            <person name="Nagrani S."/>
            <person name="Shallom J.M."/>
            <person name="Shallom S."/>
            <person name="Shukla M."/>
            <person name="Snyder E.E."/>
            <person name="Sobral B.W."/>
            <person name="Wattam A.R."/>
            <person name="Will R."/>
            <person name="Williams K."/>
            <person name="Yoo H."/>
            <person name="Bruce D.H."/>
            <person name="Detter C."/>
            <person name="Munk C."/>
            <person name="Brettin T.S."/>
            <person name="Ficht T."/>
        </authorList>
    </citation>
    <scope>NUCLEOTIDE SEQUENCE [LARGE SCALE GENOMIC DNA]</scope>
    <source>
        <strain evidence="1 2">Cudo</strain>
    </source>
</reference>
<proteinExistence type="predicted"/>
<organism evidence="1 2">
    <name type="scientific">Brucella ceti str. Cudo</name>
    <dbReference type="NCBI Taxonomy" id="595497"/>
    <lineage>
        <taxon>Bacteria</taxon>
        <taxon>Pseudomonadati</taxon>
        <taxon>Pseudomonadota</taxon>
        <taxon>Alphaproteobacteria</taxon>
        <taxon>Hyphomicrobiales</taxon>
        <taxon>Brucellaceae</taxon>
        <taxon>Brucella/Ochrobactrum group</taxon>
        <taxon>Brucella</taxon>
    </lineage>
</organism>
<accession>C0G3J0</accession>
<comment type="caution">
    <text evidence="1">The sequence shown here is derived from an EMBL/GenBank/DDBJ whole genome shotgun (WGS) entry which is preliminary data.</text>
</comment>
<sequence length="60" mass="6759">MLQGKSNLRIIRHSGFFWQAKPDVHALLFSNNKFDLSCLAMTANTDKVHGANRLKRTGTT</sequence>
<protein>
    <submittedName>
        <fullName evidence="1">Uncharacterized protein</fullName>
    </submittedName>
</protein>
<evidence type="ECO:0000313" key="2">
    <source>
        <dbReference type="Proteomes" id="UP000003678"/>
    </source>
</evidence>
<dbReference type="AlphaFoldDB" id="C0G3J0"/>